<keyword evidence="2 8" id="KW-0762">Sugar transport</keyword>
<organism evidence="8 9">
    <name type="scientific">Schaalia canis</name>
    <dbReference type="NCBI Taxonomy" id="100469"/>
    <lineage>
        <taxon>Bacteria</taxon>
        <taxon>Bacillati</taxon>
        <taxon>Actinomycetota</taxon>
        <taxon>Actinomycetes</taxon>
        <taxon>Actinomycetales</taxon>
        <taxon>Actinomycetaceae</taxon>
        <taxon>Schaalia</taxon>
    </lineage>
</organism>
<dbReference type="InterPro" id="IPR018113">
    <property type="entry name" value="PTrfase_EIIB_Cys"/>
</dbReference>
<dbReference type="PROSITE" id="PS01035">
    <property type="entry name" value="PTS_EIIB_TYPE_1_CYS"/>
    <property type="match status" value="1"/>
</dbReference>
<evidence type="ECO:0000259" key="7">
    <source>
        <dbReference type="PROSITE" id="PS51098"/>
    </source>
</evidence>
<keyword evidence="4" id="KW-0598">Phosphotransferase system</keyword>
<dbReference type="GO" id="GO:0015764">
    <property type="term" value="P:N-acetylglucosamine transport"/>
    <property type="evidence" value="ECO:0007669"/>
    <property type="project" value="TreeGrafter"/>
</dbReference>
<gene>
    <name evidence="8" type="ORF">EII11_08015</name>
</gene>
<dbReference type="SUPFAM" id="SSF55604">
    <property type="entry name" value="Glucose permease domain IIB"/>
    <property type="match status" value="1"/>
</dbReference>
<dbReference type="AlphaFoldDB" id="A0A3P1SC13"/>
<dbReference type="PROSITE" id="PS51098">
    <property type="entry name" value="PTS_EIIB_TYPE_1"/>
    <property type="match status" value="1"/>
</dbReference>
<dbReference type="PANTHER" id="PTHR30009:SF4">
    <property type="entry name" value="PTS SYSTEM N-ACETYLGLUCOSAMINE-SPECIFIC EIICBA COMPONENT"/>
    <property type="match status" value="1"/>
</dbReference>
<keyword evidence="9" id="KW-1185">Reference proteome</keyword>
<keyword evidence="3" id="KW-0808">Transferase</keyword>
<keyword evidence="5" id="KW-0418">Kinase</keyword>
<keyword evidence="1" id="KW-0813">Transport</keyword>
<dbReference type="InterPro" id="IPR050429">
    <property type="entry name" value="PTS_Glucose_EIICBA"/>
</dbReference>
<comment type="caution">
    <text evidence="8">The sequence shown here is derived from an EMBL/GenBank/DDBJ whole genome shotgun (WGS) entry which is preliminary data.</text>
</comment>
<feature type="domain" description="PTS EIIB type-1" evidence="7">
    <location>
        <begin position="1"/>
        <end position="77"/>
    </location>
</feature>
<dbReference type="PANTHER" id="PTHR30009">
    <property type="entry name" value="CYTOCHROME C-TYPE SYNTHESIS PROTEIN AND PTS TRANSMEMBRANE COMPONENT"/>
    <property type="match status" value="1"/>
</dbReference>
<dbReference type="OrthoDB" id="2045873at2"/>
<evidence type="ECO:0000313" key="9">
    <source>
        <dbReference type="Proteomes" id="UP000280444"/>
    </source>
</evidence>
<dbReference type="Proteomes" id="UP000280444">
    <property type="component" value="Unassembled WGS sequence"/>
</dbReference>
<evidence type="ECO:0000256" key="1">
    <source>
        <dbReference type="ARBA" id="ARBA00022448"/>
    </source>
</evidence>
<dbReference type="InterPro" id="IPR036878">
    <property type="entry name" value="Glu_permease_IIB"/>
</dbReference>
<evidence type="ECO:0000256" key="3">
    <source>
        <dbReference type="ARBA" id="ARBA00022679"/>
    </source>
</evidence>
<reference evidence="8 9" key="1">
    <citation type="submission" date="2018-11" db="EMBL/GenBank/DDBJ databases">
        <title>Genomes From Bacteria Associated with the Canine Oral Cavity: a Test Case for Automated Genome-Based Taxonomic Assignment.</title>
        <authorList>
            <person name="Coil D.A."/>
            <person name="Jospin G."/>
            <person name="Darling A.E."/>
            <person name="Wallis C."/>
            <person name="Davis I.J."/>
            <person name="Harris S."/>
            <person name="Eisen J.A."/>
            <person name="Holcombe L.J."/>
            <person name="O'Flynn C."/>
        </authorList>
    </citation>
    <scope>NUCLEOTIDE SEQUENCE [LARGE SCALE GENOMIC DNA]</scope>
    <source>
        <strain evidence="8 9">OH770</strain>
    </source>
</reference>
<proteinExistence type="predicted"/>
<accession>A0A3P1SC13</accession>
<dbReference type="EMBL" id="RQZF01000009">
    <property type="protein sequence ID" value="RRC94821.1"/>
    <property type="molecule type" value="Genomic_DNA"/>
</dbReference>
<dbReference type="NCBIfam" id="TIGR00826">
    <property type="entry name" value="EIIB_glc"/>
    <property type="match status" value="1"/>
</dbReference>
<dbReference type="GO" id="GO:0005886">
    <property type="term" value="C:plasma membrane"/>
    <property type="evidence" value="ECO:0007669"/>
    <property type="project" value="TreeGrafter"/>
</dbReference>
<dbReference type="CDD" id="cd00212">
    <property type="entry name" value="PTS_IIB_glc"/>
    <property type="match status" value="1"/>
</dbReference>
<name>A0A3P1SC13_9ACTO</name>
<dbReference type="GO" id="GO:0016301">
    <property type="term" value="F:kinase activity"/>
    <property type="evidence" value="ECO:0007669"/>
    <property type="project" value="UniProtKB-KW"/>
</dbReference>
<dbReference type="GO" id="GO:0090563">
    <property type="term" value="F:protein-phosphocysteine-sugar phosphotransferase activity"/>
    <property type="evidence" value="ECO:0007669"/>
    <property type="project" value="TreeGrafter"/>
</dbReference>
<evidence type="ECO:0000256" key="4">
    <source>
        <dbReference type="ARBA" id="ARBA00022683"/>
    </source>
</evidence>
<evidence type="ECO:0000313" key="8">
    <source>
        <dbReference type="EMBL" id="RRC94821.1"/>
    </source>
</evidence>
<evidence type="ECO:0000256" key="6">
    <source>
        <dbReference type="PROSITE-ProRule" id="PRU00421"/>
    </source>
</evidence>
<evidence type="ECO:0000256" key="5">
    <source>
        <dbReference type="ARBA" id="ARBA00022777"/>
    </source>
</evidence>
<evidence type="ECO:0000256" key="2">
    <source>
        <dbReference type="ARBA" id="ARBA00022597"/>
    </source>
</evidence>
<protein>
    <submittedName>
        <fullName evidence="8">PTS sugar transporter</fullName>
    </submittedName>
</protein>
<dbReference type="RefSeq" id="WP_124871265.1">
    <property type="nucleotide sequence ID" value="NZ_RQZF01000009.1"/>
</dbReference>
<sequence length="77" mass="8057">MSAAEQILHALGGWSNISRLDACITRLRVELKDPAVIDSDAMKSAGAHDVIVVGSTAQVVVGPYADDLASQIQELAP</sequence>
<dbReference type="Pfam" id="PF00367">
    <property type="entry name" value="PTS_EIIB"/>
    <property type="match status" value="1"/>
</dbReference>
<dbReference type="InterPro" id="IPR001996">
    <property type="entry name" value="PTS_IIB_1"/>
</dbReference>
<dbReference type="GO" id="GO:0008982">
    <property type="term" value="F:protein-N(PI)-phosphohistidine-sugar phosphotransferase activity"/>
    <property type="evidence" value="ECO:0007669"/>
    <property type="project" value="InterPro"/>
</dbReference>
<dbReference type="GO" id="GO:0009401">
    <property type="term" value="P:phosphoenolpyruvate-dependent sugar phosphotransferase system"/>
    <property type="evidence" value="ECO:0007669"/>
    <property type="project" value="UniProtKB-KW"/>
</dbReference>
<feature type="active site" description="Phosphocysteine intermediate; for EIIB activity" evidence="6">
    <location>
        <position position="23"/>
    </location>
</feature>
<dbReference type="Gene3D" id="3.30.1360.60">
    <property type="entry name" value="Glucose permease domain IIB"/>
    <property type="match status" value="1"/>
</dbReference>